<name>A0A7J8DY52_ROUAE</name>
<feature type="region of interest" description="Disordered" evidence="1">
    <location>
        <begin position="1"/>
        <end position="144"/>
    </location>
</feature>
<keyword evidence="3" id="KW-1185">Reference proteome</keyword>
<dbReference type="EMBL" id="JACASE010000011">
    <property type="protein sequence ID" value="KAF6427949.1"/>
    <property type="molecule type" value="Genomic_DNA"/>
</dbReference>
<sequence>MQVTWEPIPRPHPRPSSSTGKAPRHGTPPQAPGEENESHLLIPSRVCREDSCPGQRTFQKRVRTRMATHPQEVAHPQQAALLIGEPLPPPPRRSPSAHHRESSWKEPWMPEPPPARGPDGGPDKSPWAPGTWNDPPAPRGRCVGFAEPPLPGGLLKCLQLSFRKKLLYNNFSKALSTISTEKKIKCL</sequence>
<proteinExistence type="predicted"/>
<dbReference type="Proteomes" id="UP000593571">
    <property type="component" value="Unassembled WGS sequence"/>
</dbReference>
<evidence type="ECO:0000313" key="2">
    <source>
        <dbReference type="EMBL" id="KAF6427949.1"/>
    </source>
</evidence>
<accession>A0A7J8DY52</accession>
<reference evidence="2 3" key="1">
    <citation type="journal article" date="2020" name="Nature">
        <title>Six reference-quality genomes reveal evolution of bat adaptations.</title>
        <authorList>
            <person name="Jebb D."/>
            <person name="Huang Z."/>
            <person name="Pippel M."/>
            <person name="Hughes G.M."/>
            <person name="Lavrichenko K."/>
            <person name="Devanna P."/>
            <person name="Winkler S."/>
            <person name="Jermiin L.S."/>
            <person name="Skirmuntt E.C."/>
            <person name="Katzourakis A."/>
            <person name="Burkitt-Gray L."/>
            <person name="Ray D.A."/>
            <person name="Sullivan K.A.M."/>
            <person name="Roscito J.G."/>
            <person name="Kirilenko B.M."/>
            <person name="Davalos L.M."/>
            <person name="Corthals A.P."/>
            <person name="Power M.L."/>
            <person name="Jones G."/>
            <person name="Ransome R.D."/>
            <person name="Dechmann D.K.N."/>
            <person name="Locatelli A.G."/>
            <person name="Puechmaille S.J."/>
            <person name="Fedrigo O."/>
            <person name="Jarvis E.D."/>
            <person name="Hiller M."/>
            <person name="Vernes S.C."/>
            <person name="Myers E.W."/>
            <person name="Teeling E.C."/>
        </authorList>
    </citation>
    <scope>NUCLEOTIDE SEQUENCE [LARGE SCALE GENOMIC DNA]</scope>
    <source>
        <strain evidence="2">MRouAeg1</strain>
        <tissue evidence="2">Muscle</tissue>
    </source>
</reference>
<gene>
    <name evidence="2" type="ORF">HJG63_008412</name>
</gene>
<comment type="caution">
    <text evidence="2">The sequence shown here is derived from an EMBL/GenBank/DDBJ whole genome shotgun (WGS) entry which is preliminary data.</text>
</comment>
<organism evidence="2 3">
    <name type="scientific">Rousettus aegyptiacus</name>
    <name type="common">Egyptian fruit bat</name>
    <name type="synonym">Pteropus aegyptiacus</name>
    <dbReference type="NCBI Taxonomy" id="9407"/>
    <lineage>
        <taxon>Eukaryota</taxon>
        <taxon>Metazoa</taxon>
        <taxon>Chordata</taxon>
        <taxon>Craniata</taxon>
        <taxon>Vertebrata</taxon>
        <taxon>Euteleostomi</taxon>
        <taxon>Mammalia</taxon>
        <taxon>Eutheria</taxon>
        <taxon>Laurasiatheria</taxon>
        <taxon>Chiroptera</taxon>
        <taxon>Yinpterochiroptera</taxon>
        <taxon>Pteropodoidea</taxon>
        <taxon>Pteropodidae</taxon>
        <taxon>Rousettinae</taxon>
        <taxon>Rousettus</taxon>
    </lineage>
</organism>
<protein>
    <submittedName>
        <fullName evidence="2">Uncharacterized protein</fullName>
    </submittedName>
</protein>
<dbReference type="AlphaFoldDB" id="A0A7J8DY52"/>
<evidence type="ECO:0000313" key="3">
    <source>
        <dbReference type="Proteomes" id="UP000593571"/>
    </source>
</evidence>
<evidence type="ECO:0000256" key="1">
    <source>
        <dbReference type="SAM" id="MobiDB-lite"/>
    </source>
</evidence>